<reference evidence="9" key="1">
    <citation type="submission" date="2015-11" db="EMBL/GenBank/DDBJ databases">
        <title>De novo transcriptome assembly of four potential Pierce s Disease insect vectors from Arizona vineyards.</title>
        <authorList>
            <person name="Tassone E.E."/>
        </authorList>
    </citation>
    <scope>NUCLEOTIDE SEQUENCE</scope>
</reference>
<dbReference type="PANTHER" id="PTHR21143:SF133">
    <property type="entry name" value="GUSTATORY AND PHEROMONE RECEPTOR 32A-RELATED"/>
    <property type="match status" value="1"/>
</dbReference>
<dbReference type="GO" id="GO:0008049">
    <property type="term" value="P:male courtship behavior"/>
    <property type="evidence" value="ECO:0007669"/>
    <property type="project" value="TreeGrafter"/>
</dbReference>
<dbReference type="PANTHER" id="PTHR21143">
    <property type="entry name" value="INVERTEBRATE GUSTATORY RECEPTOR"/>
    <property type="match status" value="1"/>
</dbReference>
<feature type="transmembrane region" description="Helical" evidence="8">
    <location>
        <begin position="147"/>
        <end position="165"/>
    </location>
</feature>
<feature type="non-terminal residue" evidence="9">
    <location>
        <position position="1"/>
    </location>
</feature>
<evidence type="ECO:0000256" key="8">
    <source>
        <dbReference type="SAM" id="Phobius"/>
    </source>
</evidence>
<evidence type="ECO:0008006" key="10">
    <source>
        <dbReference type="Google" id="ProtNLM"/>
    </source>
</evidence>
<keyword evidence="2" id="KW-1003">Cell membrane</keyword>
<organism evidence="9">
    <name type="scientific">Cuerna arida</name>
    <dbReference type="NCBI Taxonomy" id="1464854"/>
    <lineage>
        <taxon>Eukaryota</taxon>
        <taxon>Metazoa</taxon>
        <taxon>Ecdysozoa</taxon>
        <taxon>Arthropoda</taxon>
        <taxon>Hexapoda</taxon>
        <taxon>Insecta</taxon>
        <taxon>Pterygota</taxon>
        <taxon>Neoptera</taxon>
        <taxon>Paraneoptera</taxon>
        <taxon>Hemiptera</taxon>
        <taxon>Auchenorrhyncha</taxon>
        <taxon>Membracoidea</taxon>
        <taxon>Cicadellidae</taxon>
        <taxon>Cicadellinae</taxon>
        <taxon>Proconiini</taxon>
        <taxon>Cuerna</taxon>
    </lineage>
</organism>
<evidence type="ECO:0000256" key="5">
    <source>
        <dbReference type="ARBA" id="ARBA00023136"/>
    </source>
</evidence>
<evidence type="ECO:0000256" key="4">
    <source>
        <dbReference type="ARBA" id="ARBA00022989"/>
    </source>
</evidence>
<dbReference type="InterPro" id="IPR013604">
    <property type="entry name" value="7TM_chemorcpt"/>
</dbReference>
<evidence type="ECO:0000256" key="7">
    <source>
        <dbReference type="ARBA" id="ARBA00023224"/>
    </source>
</evidence>
<keyword evidence="4 8" id="KW-1133">Transmembrane helix</keyword>
<dbReference type="GO" id="GO:0050909">
    <property type="term" value="P:sensory perception of taste"/>
    <property type="evidence" value="ECO:0007669"/>
    <property type="project" value="InterPro"/>
</dbReference>
<dbReference type="GO" id="GO:0030424">
    <property type="term" value="C:axon"/>
    <property type="evidence" value="ECO:0007669"/>
    <property type="project" value="TreeGrafter"/>
</dbReference>
<proteinExistence type="predicted"/>
<comment type="subcellular location">
    <subcellularLocation>
        <location evidence="1">Cell membrane</location>
        <topology evidence="1">Multi-pass membrane protein</topology>
    </subcellularLocation>
</comment>
<dbReference type="GO" id="GO:0007165">
    <property type="term" value="P:signal transduction"/>
    <property type="evidence" value="ECO:0007669"/>
    <property type="project" value="UniProtKB-KW"/>
</dbReference>
<dbReference type="GO" id="GO:0005886">
    <property type="term" value="C:plasma membrane"/>
    <property type="evidence" value="ECO:0007669"/>
    <property type="project" value="UniProtKB-SubCell"/>
</dbReference>
<keyword evidence="5 8" id="KW-0472">Membrane</keyword>
<accession>A0A1B6EIB8</accession>
<dbReference type="GO" id="GO:0043025">
    <property type="term" value="C:neuronal cell body"/>
    <property type="evidence" value="ECO:0007669"/>
    <property type="project" value="TreeGrafter"/>
</dbReference>
<sequence>ETTTENLLSVSKLETLTDLYWLLCAAVNHANAFYSSQLFMITLSLMIHITIHFYYFIRISTVELLSLAQAVSLGTWVILQTCCLVTMARSSSSVANSVNTTASMVCKLINQKLNSRVIEHLETFLLKLLHQNTNFSALGLFQFGNEILISMASSMTTYLVILVQIQAQSNK</sequence>
<name>A0A1B6EIB8_9HEMI</name>
<dbReference type="GO" id="GO:0007635">
    <property type="term" value="P:chemosensory behavior"/>
    <property type="evidence" value="ECO:0007669"/>
    <property type="project" value="TreeGrafter"/>
</dbReference>
<feature type="transmembrane region" description="Helical" evidence="8">
    <location>
        <begin position="64"/>
        <end position="88"/>
    </location>
</feature>
<evidence type="ECO:0000256" key="3">
    <source>
        <dbReference type="ARBA" id="ARBA00022692"/>
    </source>
</evidence>
<dbReference type="Pfam" id="PF08395">
    <property type="entry name" value="7tm_7"/>
    <property type="match status" value="1"/>
</dbReference>
<gene>
    <name evidence="9" type="ORF">g.11445</name>
</gene>
<evidence type="ECO:0000313" key="9">
    <source>
        <dbReference type="EMBL" id="JAS37632.1"/>
    </source>
</evidence>
<protein>
    <recommendedName>
        <fullName evidence="10">Gustatory receptor</fullName>
    </recommendedName>
</protein>
<keyword evidence="7" id="KW-0807">Transducer</keyword>
<keyword evidence="6" id="KW-0675">Receptor</keyword>
<dbReference type="GO" id="GO:0030425">
    <property type="term" value="C:dendrite"/>
    <property type="evidence" value="ECO:0007669"/>
    <property type="project" value="TreeGrafter"/>
</dbReference>
<feature type="transmembrane region" description="Helical" evidence="8">
    <location>
        <begin position="38"/>
        <end position="57"/>
    </location>
</feature>
<dbReference type="AlphaFoldDB" id="A0A1B6EIB8"/>
<keyword evidence="3 8" id="KW-0812">Transmembrane</keyword>
<evidence type="ECO:0000256" key="1">
    <source>
        <dbReference type="ARBA" id="ARBA00004651"/>
    </source>
</evidence>
<evidence type="ECO:0000256" key="6">
    <source>
        <dbReference type="ARBA" id="ARBA00023170"/>
    </source>
</evidence>
<evidence type="ECO:0000256" key="2">
    <source>
        <dbReference type="ARBA" id="ARBA00022475"/>
    </source>
</evidence>
<dbReference type="EMBL" id="GECZ01032137">
    <property type="protein sequence ID" value="JAS37632.1"/>
    <property type="molecule type" value="Transcribed_RNA"/>
</dbReference>